<keyword evidence="3 5" id="KW-1133">Transmembrane helix</keyword>
<comment type="subcellular location">
    <subcellularLocation>
        <location evidence="1">Membrane</location>
    </subcellularLocation>
</comment>
<evidence type="ECO:0000313" key="7">
    <source>
        <dbReference type="EMBL" id="ATG73752.1"/>
    </source>
</evidence>
<evidence type="ECO:0000256" key="3">
    <source>
        <dbReference type="ARBA" id="ARBA00022989"/>
    </source>
</evidence>
<feature type="transmembrane region" description="Helical" evidence="5">
    <location>
        <begin position="86"/>
        <end position="105"/>
    </location>
</feature>
<evidence type="ECO:0000313" key="8">
    <source>
        <dbReference type="Proteomes" id="UP000217763"/>
    </source>
</evidence>
<dbReference type="GO" id="GO:0016491">
    <property type="term" value="F:oxidoreductase activity"/>
    <property type="evidence" value="ECO:0007669"/>
    <property type="project" value="InterPro"/>
</dbReference>
<feature type="transmembrane region" description="Helical" evidence="5">
    <location>
        <begin position="150"/>
        <end position="170"/>
    </location>
</feature>
<accession>A0A291HNQ3</accession>
<evidence type="ECO:0000256" key="1">
    <source>
        <dbReference type="ARBA" id="ARBA00004370"/>
    </source>
</evidence>
<feature type="domain" description="Fatty acid hydroxylase" evidence="6">
    <location>
        <begin position="95"/>
        <end position="229"/>
    </location>
</feature>
<dbReference type="InterPro" id="IPR050307">
    <property type="entry name" value="Sterol_Desaturase_Related"/>
</dbReference>
<dbReference type="Proteomes" id="UP000217763">
    <property type="component" value="Chromosome"/>
</dbReference>
<dbReference type="KEGG" id="zdf:AN401_07675"/>
<protein>
    <submittedName>
        <fullName evidence="7">Sterol desaturase</fullName>
    </submittedName>
</protein>
<proteinExistence type="predicted"/>
<reference evidence="8" key="1">
    <citation type="submission" date="2015-09" db="EMBL/GenBank/DDBJ databases">
        <authorList>
            <person name="Shao Z."/>
            <person name="Wang L."/>
        </authorList>
    </citation>
    <scope>NUCLEOTIDE SEQUENCE [LARGE SCALE GENOMIC DNA]</scope>
    <source>
        <strain evidence="8">F13-1</strain>
    </source>
</reference>
<dbReference type="PANTHER" id="PTHR11863">
    <property type="entry name" value="STEROL DESATURASE"/>
    <property type="match status" value="1"/>
</dbReference>
<dbReference type="GO" id="GO:0016020">
    <property type="term" value="C:membrane"/>
    <property type="evidence" value="ECO:0007669"/>
    <property type="project" value="UniProtKB-SubCell"/>
</dbReference>
<dbReference type="AlphaFoldDB" id="A0A291HNQ3"/>
<keyword evidence="2 5" id="KW-0812">Transmembrane</keyword>
<evidence type="ECO:0000256" key="2">
    <source>
        <dbReference type="ARBA" id="ARBA00022692"/>
    </source>
</evidence>
<dbReference type="InterPro" id="IPR006694">
    <property type="entry name" value="Fatty_acid_hydroxylase"/>
</dbReference>
<dbReference type="RefSeq" id="WP_096779005.1">
    <property type="nucleotide sequence ID" value="NZ_CP012621.1"/>
</dbReference>
<dbReference type="Pfam" id="PF04116">
    <property type="entry name" value="FA_hydroxylase"/>
    <property type="match status" value="1"/>
</dbReference>
<feature type="transmembrane region" description="Helical" evidence="5">
    <location>
        <begin position="12"/>
        <end position="32"/>
    </location>
</feature>
<evidence type="ECO:0000259" key="6">
    <source>
        <dbReference type="Pfam" id="PF04116"/>
    </source>
</evidence>
<evidence type="ECO:0000256" key="4">
    <source>
        <dbReference type="ARBA" id="ARBA00023136"/>
    </source>
</evidence>
<name>A0A291HNQ3_9GAMM</name>
<evidence type="ECO:0000256" key="5">
    <source>
        <dbReference type="SAM" id="Phobius"/>
    </source>
</evidence>
<feature type="transmembrane region" description="Helical" evidence="5">
    <location>
        <begin position="44"/>
        <end position="66"/>
    </location>
</feature>
<dbReference type="GO" id="GO:0005506">
    <property type="term" value="F:iron ion binding"/>
    <property type="evidence" value="ECO:0007669"/>
    <property type="project" value="InterPro"/>
</dbReference>
<dbReference type="EMBL" id="CP012621">
    <property type="protein sequence ID" value="ATG73752.1"/>
    <property type="molecule type" value="Genomic_DNA"/>
</dbReference>
<keyword evidence="4 5" id="KW-0472">Membrane</keyword>
<sequence>MPDDVLTQEPLLRLAAFAGILLLMMLWEVLAPRRSRRYPRRRRWPANLLLVAINTLLLRLLFPLAAVGGALLAEQRGWGLFQLWPLPFWLTLPFSLLVLDFLIYLQHRLFHALPWLWRLHRLHHSDPDIDVTTGLRFHPLEILLSMGIKLGIVILLGAPPLSVLLFEVLLNASSMFNHGNVRLPPRLDAWLRLLLVTPDMHRVHHSVIPRETNSNFGFNLPWWDRLLGTYRAQPEAGHRRMTIGLNEFQDPAELRLDRLLTQPWRQRKEPK</sequence>
<keyword evidence="8" id="KW-1185">Reference proteome</keyword>
<dbReference type="GO" id="GO:0008610">
    <property type="term" value="P:lipid biosynthetic process"/>
    <property type="evidence" value="ECO:0007669"/>
    <property type="project" value="InterPro"/>
</dbReference>
<organism evidence="7 8">
    <name type="scientific">Zobellella denitrificans</name>
    <dbReference type="NCBI Taxonomy" id="347534"/>
    <lineage>
        <taxon>Bacteria</taxon>
        <taxon>Pseudomonadati</taxon>
        <taxon>Pseudomonadota</taxon>
        <taxon>Gammaproteobacteria</taxon>
        <taxon>Aeromonadales</taxon>
        <taxon>Aeromonadaceae</taxon>
        <taxon>Zobellella</taxon>
    </lineage>
</organism>
<gene>
    <name evidence="7" type="ORF">AN401_07675</name>
</gene>